<geneLocation type="mitochondrion" evidence="1"/>
<accession>A0A101M2C4</accession>
<dbReference type="AlphaFoldDB" id="A0A101M2C4"/>
<dbReference type="EMBL" id="LKAM01000002">
    <property type="protein sequence ID" value="KUM49771.1"/>
    <property type="molecule type" value="Genomic_DNA"/>
</dbReference>
<sequence>MTVNSNYQMPVHSLLLRCRVLDNMRLVHSFYTNERCLVLKERICLPYMNYAW</sequence>
<organism evidence="1">
    <name type="scientific">Picea glauca</name>
    <name type="common">White spruce</name>
    <name type="synonym">Pinus glauca</name>
    <dbReference type="NCBI Taxonomy" id="3330"/>
    <lineage>
        <taxon>Eukaryota</taxon>
        <taxon>Viridiplantae</taxon>
        <taxon>Streptophyta</taxon>
        <taxon>Embryophyta</taxon>
        <taxon>Tracheophyta</taxon>
        <taxon>Spermatophyta</taxon>
        <taxon>Pinopsida</taxon>
        <taxon>Pinidae</taxon>
        <taxon>Conifers I</taxon>
        <taxon>Pinales</taxon>
        <taxon>Pinaceae</taxon>
        <taxon>Picea</taxon>
    </lineage>
</organism>
<reference evidence="1" key="1">
    <citation type="journal article" date="2015" name="Genome Biol. Evol.">
        <title>Organellar Genomes of White Spruce (Picea glauca): Assembly and Annotation.</title>
        <authorList>
            <person name="Jackman S.D."/>
            <person name="Warren R.L."/>
            <person name="Gibb E.A."/>
            <person name="Vandervalk B.P."/>
            <person name="Mohamadi H."/>
            <person name="Chu J."/>
            <person name="Raymond A."/>
            <person name="Pleasance S."/>
            <person name="Coope R."/>
            <person name="Wildung M.R."/>
            <person name="Ritland C.E."/>
            <person name="Bousquet J."/>
            <person name="Jones S.J."/>
            <person name="Bohlmann J."/>
            <person name="Birol I."/>
        </authorList>
    </citation>
    <scope>NUCLEOTIDE SEQUENCE [LARGE SCALE GENOMIC DNA]</scope>
    <source>
        <tissue evidence="1">Flushing bud</tissue>
    </source>
</reference>
<gene>
    <name evidence="1" type="ORF">ABT39_MTgene2998</name>
</gene>
<proteinExistence type="predicted"/>
<name>A0A101M2C4_PICGL</name>
<protein>
    <submittedName>
        <fullName evidence="1">Uncharacterized protein</fullName>
    </submittedName>
</protein>
<keyword evidence="1" id="KW-0496">Mitochondrion</keyword>
<evidence type="ECO:0000313" key="1">
    <source>
        <dbReference type="EMBL" id="KUM49771.1"/>
    </source>
</evidence>
<comment type="caution">
    <text evidence="1">The sequence shown here is derived from an EMBL/GenBank/DDBJ whole genome shotgun (WGS) entry which is preliminary data.</text>
</comment>